<dbReference type="PANTHER" id="PTHR43666:SF1">
    <property type="entry name" value="CONSERVED PROTEIN"/>
    <property type="match status" value="1"/>
</dbReference>
<dbReference type="InterPro" id="IPR045569">
    <property type="entry name" value="Metalloprtase-TldD/E_C"/>
</dbReference>
<reference evidence="2 3" key="1">
    <citation type="submission" date="2019-10" db="EMBL/GenBank/DDBJ databases">
        <title>Glaciimonas soli sp. nov., a psychrophilic bacterium isolated from the forest soil of a high elevation mountain in Taiwan.</title>
        <authorList>
            <person name="Wang L.-T."/>
            <person name="Shieh W.Y."/>
        </authorList>
    </citation>
    <scope>NUCLEOTIDE SEQUENCE [LARGE SCALE GENOMIC DNA]</scope>
    <source>
        <strain evidence="2 3">GS1</strain>
    </source>
</reference>
<dbReference type="InterPro" id="IPR036059">
    <property type="entry name" value="TldD/PmbA_sf"/>
</dbReference>
<evidence type="ECO:0000313" key="3">
    <source>
        <dbReference type="Proteomes" id="UP000451565"/>
    </source>
</evidence>
<gene>
    <name evidence="2" type="ORF">GEV47_04380</name>
</gene>
<dbReference type="EMBL" id="WINI01000001">
    <property type="protein sequence ID" value="MQQ99921.1"/>
    <property type="molecule type" value="Genomic_DNA"/>
</dbReference>
<keyword evidence="3" id="KW-1185">Reference proteome</keyword>
<organism evidence="2 3">
    <name type="scientific">Glaciimonas soli</name>
    <dbReference type="NCBI Taxonomy" id="2590999"/>
    <lineage>
        <taxon>Bacteria</taxon>
        <taxon>Pseudomonadati</taxon>
        <taxon>Pseudomonadota</taxon>
        <taxon>Betaproteobacteria</taxon>
        <taxon>Burkholderiales</taxon>
        <taxon>Oxalobacteraceae</taxon>
        <taxon>Glaciimonas</taxon>
    </lineage>
</organism>
<dbReference type="PANTHER" id="PTHR43666">
    <property type="entry name" value="TLDD PROTEIN"/>
    <property type="match status" value="1"/>
</dbReference>
<evidence type="ECO:0000313" key="2">
    <source>
        <dbReference type="EMBL" id="MQQ99921.1"/>
    </source>
</evidence>
<accession>A0A843YRM7</accession>
<name>A0A843YRM7_9BURK</name>
<dbReference type="OrthoDB" id="9763230at2"/>
<comment type="caution">
    <text evidence="2">The sequence shown here is derived from an EMBL/GenBank/DDBJ whole genome shotgun (WGS) entry which is preliminary data.</text>
</comment>
<dbReference type="SUPFAM" id="SSF111283">
    <property type="entry name" value="Putative modulator of DNA gyrase, PmbA/TldD"/>
    <property type="match status" value="1"/>
</dbReference>
<sequence length="440" mass="49023">MQAYFYNLATAINKQLQTAEQFTCWFAAETSDFVRFNHSVIRQPGNVQQMILSLRLIAGKRHAQSSATLSGNPETDHDQCLYMLRQLRNQLEDVPEDPYFLFAQEVCSTEQTPASQLPSTAVIVDQILSAAQGCDFVGILAAGAIYRGFANSFGQRNWQQSANFNLDWSLYLSRDKAVKTSYAGVHWDGAAFLEKMQQAKQQLALLERAPISIKPGAYRAYLTPTALNELVGMLNWDGLSEKSLRTKQSSLRRMRDEDLALHSSVHISENTADGIAPRFQQDGFIKPEQLPLIAQGKLVGSMISPRTALEYDLTANGADNGESMTSLDMAAGQLPLAQVLAELGTGIYVSNLWYLNFSDRANCRITGMTRFATFWVENGEIKAPLNVMRFDDSLFRLLGENLLALTQERELLVDASTYNERSVSSTRLPGALVKDFNFVL</sequence>
<dbReference type="Pfam" id="PF19289">
    <property type="entry name" value="PmbA_TldD_3rd"/>
    <property type="match status" value="1"/>
</dbReference>
<dbReference type="AlphaFoldDB" id="A0A843YRM7"/>
<proteinExistence type="predicted"/>
<dbReference type="RefSeq" id="WP_153233453.1">
    <property type="nucleotide sequence ID" value="NZ_WINI01000001.1"/>
</dbReference>
<dbReference type="Proteomes" id="UP000451565">
    <property type="component" value="Unassembled WGS sequence"/>
</dbReference>
<evidence type="ECO:0000259" key="1">
    <source>
        <dbReference type="Pfam" id="PF19289"/>
    </source>
</evidence>
<dbReference type="GO" id="GO:0008237">
    <property type="term" value="F:metallopeptidase activity"/>
    <property type="evidence" value="ECO:0007669"/>
    <property type="project" value="InterPro"/>
</dbReference>
<dbReference type="GO" id="GO:0006508">
    <property type="term" value="P:proteolysis"/>
    <property type="evidence" value="ECO:0007669"/>
    <property type="project" value="InterPro"/>
</dbReference>
<feature type="domain" description="Metalloprotease TldD/E C-terminal" evidence="1">
    <location>
        <begin position="215"/>
        <end position="438"/>
    </location>
</feature>
<protein>
    <submittedName>
        <fullName evidence="2">TldE/PmbA family protein</fullName>
    </submittedName>
</protein>